<evidence type="ECO:0000256" key="7">
    <source>
        <dbReference type="SAM" id="SignalP"/>
    </source>
</evidence>
<evidence type="ECO:0000256" key="3">
    <source>
        <dbReference type="ARBA" id="ARBA00022801"/>
    </source>
</evidence>
<feature type="signal peptide" evidence="7">
    <location>
        <begin position="1"/>
        <end position="17"/>
    </location>
</feature>
<proteinExistence type="predicted"/>
<dbReference type="InterPro" id="IPR001254">
    <property type="entry name" value="Trypsin_dom"/>
</dbReference>
<keyword evidence="1 6" id="KW-0645">Protease</keyword>
<dbReference type="PROSITE" id="PS50240">
    <property type="entry name" value="TRYPSIN_DOM"/>
    <property type="match status" value="1"/>
</dbReference>
<name>A0A6P8RLC2_GEOSA</name>
<dbReference type="PRINTS" id="PR00722">
    <property type="entry name" value="CHYMOTRYPSIN"/>
</dbReference>
<evidence type="ECO:0000256" key="1">
    <source>
        <dbReference type="ARBA" id="ARBA00022670"/>
    </source>
</evidence>
<dbReference type="InterPro" id="IPR009003">
    <property type="entry name" value="Peptidase_S1_PA"/>
</dbReference>
<dbReference type="InParanoid" id="A0A6P8RLC2"/>
<dbReference type="InterPro" id="IPR033116">
    <property type="entry name" value="TRYPSIN_SER"/>
</dbReference>
<gene>
    <name evidence="10" type="primary">LOC117363056</name>
</gene>
<dbReference type="Proteomes" id="UP000515159">
    <property type="component" value="Chromosome 6"/>
</dbReference>
<dbReference type="PANTHER" id="PTHR24271">
    <property type="entry name" value="KALLIKREIN-RELATED"/>
    <property type="match status" value="1"/>
</dbReference>
<dbReference type="Pfam" id="PF00089">
    <property type="entry name" value="Trypsin"/>
    <property type="match status" value="1"/>
</dbReference>
<feature type="domain" description="Peptidase S1" evidence="8">
    <location>
        <begin position="23"/>
        <end position="248"/>
    </location>
</feature>
<dbReference type="PROSITE" id="PS00134">
    <property type="entry name" value="TRYPSIN_HIS"/>
    <property type="match status" value="1"/>
</dbReference>
<evidence type="ECO:0000256" key="6">
    <source>
        <dbReference type="RuleBase" id="RU363034"/>
    </source>
</evidence>
<sequence>MVGALALMILFCTDTGGRFHSGIIGGKEAKPHSRPYMVSLQSGGKHFCGGTLIQKQWVLTAAHCFPNISRGQVTAVLGIHRLSDKLRPDQKFSINGYFPHLYYNHTTMENDIMLLQLTRKVALNTCVNVLQLPKTDHSLFPAAKCSVAGWGCYHAKSSLSDVLREVNVKIMDSGRCNNSHFWNGKIFKSMICIQGENSTPCQGDSGGPLVCGKGILAGIISFKSNSRIKPAVMTAVAKFIKWIKKTMA</sequence>
<accession>A0A6P8RLC2</accession>
<keyword evidence="2 7" id="KW-0732">Signal</keyword>
<dbReference type="AlphaFoldDB" id="A0A6P8RLC2"/>
<dbReference type="InterPro" id="IPR043504">
    <property type="entry name" value="Peptidase_S1_PA_chymotrypsin"/>
</dbReference>
<evidence type="ECO:0000256" key="2">
    <source>
        <dbReference type="ARBA" id="ARBA00022729"/>
    </source>
</evidence>
<dbReference type="PROSITE" id="PS00135">
    <property type="entry name" value="TRYPSIN_SER"/>
    <property type="match status" value="1"/>
</dbReference>
<dbReference type="FunCoup" id="A0A6P8RLC2">
    <property type="interactions" value="52"/>
</dbReference>
<keyword evidence="4 6" id="KW-0720">Serine protease</keyword>
<keyword evidence="9" id="KW-1185">Reference proteome</keyword>
<dbReference type="GO" id="GO:0006508">
    <property type="term" value="P:proteolysis"/>
    <property type="evidence" value="ECO:0007669"/>
    <property type="project" value="UniProtKB-KW"/>
</dbReference>
<dbReference type="FunFam" id="2.40.10.10:FF:000120">
    <property type="entry name" value="Putative serine protease"/>
    <property type="match status" value="1"/>
</dbReference>
<keyword evidence="3 6" id="KW-0378">Hydrolase</keyword>
<evidence type="ECO:0000256" key="4">
    <source>
        <dbReference type="ARBA" id="ARBA00022825"/>
    </source>
</evidence>
<dbReference type="PANTHER" id="PTHR24271:SF51">
    <property type="entry name" value="GRANZYME M"/>
    <property type="match status" value="1"/>
</dbReference>
<dbReference type="Gene3D" id="2.40.10.10">
    <property type="entry name" value="Trypsin-like serine proteases"/>
    <property type="match status" value="1"/>
</dbReference>
<feature type="chain" id="PRO_5028044704" evidence="7">
    <location>
        <begin position="18"/>
        <end position="248"/>
    </location>
</feature>
<dbReference type="SUPFAM" id="SSF50494">
    <property type="entry name" value="Trypsin-like serine proteases"/>
    <property type="match status" value="1"/>
</dbReference>
<evidence type="ECO:0000256" key="5">
    <source>
        <dbReference type="ARBA" id="ARBA00023157"/>
    </source>
</evidence>
<dbReference type="SMART" id="SM00020">
    <property type="entry name" value="Tryp_SPc"/>
    <property type="match status" value="1"/>
</dbReference>
<keyword evidence="5" id="KW-1015">Disulfide bond</keyword>
<protein>
    <submittedName>
        <fullName evidence="10">Granzyme M-like isoform X1</fullName>
    </submittedName>
</protein>
<dbReference type="CDD" id="cd00190">
    <property type="entry name" value="Tryp_SPc"/>
    <property type="match status" value="1"/>
</dbReference>
<dbReference type="GeneID" id="117363056"/>
<dbReference type="OrthoDB" id="5597713at2759"/>
<reference evidence="10" key="1">
    <citation type="submission" date="2025-08" db="UniProtKB">
        <authorList>
            <consortium name="RefSeq"/>
        </authorList>
    </citation>
    <scope>IDENTIFICATION</scope>
</reference>
<dbReference type="InterPro" id="IPR018114">
    <property type="entry name" value="TRYPSIN_HIS"/>
</dbReference>
<organism evidence="9 10">
    <name type="scientific">Geotrypetes seraphini</name>
    <name type="common">Gaboon caecilian</name>
    <name type="synonym">Caecilia seraphini</name>
    <dbReference type="NCBI Taxonomy" id="260995"/>
    <lineage>
        <taxon>Eukaryota</taxon>
        <taxon>Metazoa</taxon>
        <taxon>Chordata</taxon>
        <taxon>Craniata</taxon>
        <taxon>Vertebrata</taxon>
        <taxon>Euteleostomi</taxon>
        <taxon>Amphibia</taxon>
        <taxon>Gymnophiona</taxon>
        <taxon>Geotrypetes</taxon>
    </lineage>
</organism>
<dbReference type="KEGG" id="gsh:117363056"/>
<evidence type="ECO:0000259" key="8">
    <source>
        <dbReference type="PROSITE" id="PS50240"/>
    </source>
</evidence>
<evidence type="ECO:0000313" key="10">
    <source>
        <dbReference type="RefSeq" id="XP_033806156.1"/>
    </source>
</evidence>
<dbReference type="RefSeq" id="XP_033806156.1">
    <property type="nucleotide sequence ID" value="XM_033950265.1"/>
</dbReference>
<dbReference type="InterPro" id="IPR001314">
    <property type="entry name" value="Peptidase_S1A"/>
</dbReference>
<evidence type="ECO:0000313" key="9">
    <source>
        <dbReference type="Proteomes" id="UP000515159"/>
    </source>
</evidence>
<dbReference type="GO" id="GO:0004252">
    <property type="term" value="F:serine-type endopeptidase activity"/>
    <property type="evidence" value="ECO:0007669"/>
    <property type="project" value="InterPro"/>
</dbReference>